<dbReference type="Proteomes" id="UP000825935">
    <property type="component" value="Chromosome 3"/>
</dbReference>
<keyword evidence="3" id="KW-1185">Reference proteome</keyword>
<name>A0A8T2UZ29_CERRI</name>
<evidence type="ECO:0000313" key="2">
    <source>
        <dbReference type="EMBL" id="KAH7441437.1"/>
    </source>
</evidence>
<feature type="region of interest" description="Disordered" evidence="1">
    <location>
        <begin position="1"/>
        <end position="20"/>
    </location>
</feature>
<gene>
    <name evidence="2" type="ORF">KP509_03G038400</name>
</gene>
<evidence type="ECO:0000256" key="1">
    <source>
        <dbReference type="SAM" id="MobiDB-lite"/>
    </source>
</evidence>
<reference evidence="2" key="1">
    <citation type="submission" date="2021-08" db="EMBL/GenBank/DDBJ databases">
        <title>WGS assembly of Ceratopteris richardii.</title>
        <authorList>
            <person name="Marchant D.B."/>
            <person name="Chen G."/>
            <person name="Jenkins J."/>
            <person name="Shu S."/>
            <person name="Leebens-Mack J."/>
            <person name="Grimwood J."/>
            <person name="Schmutz J."/>
            <person name="Soltis P."/>
            <person name="Soltis D."/>
            <person name="Chen Z.-H."/>
        </authorList>
    </citation>
    <scope>NUCLEOTIDE SEQUENCE</scope>
    <source>
        <strain evidence="2">Whitten #5841</strain>
        <tissue evidence="2">Leaf</tissue>
    </source>
</reference>
<dbReference type="AlphaFoldDB" id="A0A8T2UZ29"/>
<organism evidence="2 3">
    <name type="scientific">Ceratopteris richardii</name>
    <name type="common">Triangle waterfern</name>
    <dbReference type="NCBI Taxonomy" id="49495"/>
    <lineage>
        <taxon>Eukaryota</taxon>
        <taxon>Viridiplantae</taxon>
        <taxon>Streptophyta</taxon>
        <taxon>Embryophyta</taxon>
        <taxon>Tracheophyta</taxon>
        <taxon>Polypodiopsida</taxon>
        <taxon>Polypodiidae</taxon>
        <taxon>Polypodiales</taxon>
        <taxon>Pteridineae</taxon>
        <taxon>Pteridaceae</taxon>
        <taxon>Parkerioideae</taxon>
        <taxon>Ceratopteris</taxon>
    </lineage>
</organism>
<sequence length="87" mass="10046">MSATVRRHTRGQWGFSSSSSVRFCSSLPPPRFDSTRRLASSRFCRSYGPNLEILEMRGIRGCRFFCRHSLILPQFESRRLMSPCLEG</sequence>
<evidence type="ECO:0000313" key="3">
    <source>
        <dbReference type="Proteomes" id="UP000825935"/>
    </source>
</evidence>
<accession>A0A8T2UZ29</accession>
<comment type="caution">
    <text evidence="2">The sequence shown here is derived from an EMBL/GenBank/DDBJ whole genome shotgun (WGS) entry which is preliminary data.</text>
</comment>
<proteinExistence type="predicted"/>
<feature type="compositionally biased region" description="Basic residues" evidence="1">
    <location>
        <begin position="1"/>
        <end position="10"/>
    </location>
</feature>
<dbReference type="EMBL" id="CM035408">
    <property type="protein sequence ID" value="KAH7441437.1"/>
    <property type="molecule type" value="Genomic_DNA"/>
</dbReference>
<protein>
    <submittedName>
        <fullName evidence="2">Uncharacterized protein</fullName>
    </submittedName>
</protein>